<evidence type="ECO:0000313" key="2">
    <source>
        <dbReference type="EMBL" id="BCN31906.1"/>
    </source>
</evidence>
<organism evidence="2 3">
    <name type="scientific">Anaeromicropila herbilytica</name>
    <dbReference type="NCBI Taxonomy" id="2785025"/>
    <lineage>
        <taxon>Bacteria</taxon>
        <taxon>Bacillati</taxon>
        <taxon>Bacillota</taxon>
        <taxon>Clostridia</taxon>
        <taxon>Lachnospirales</taxon>
        <taxon>Lachnospiraceae</taxon>
        <taxon>Anaeromicropila</taxon>
    </lineage>
</organism>
<proteinExistence type="predicted"/>
<dbReference type="EMBL" id="AP024169">
    <property type="protein sequence ID" value="BCN31906.1"/>
    <property type="molecule type" value="Genomic_DNA"/>
</dbReference>
<keyword evidence="1" id="KW-0812">Transmembrane</keyword>
<accession>A0A7R7ENM1</accession>
<dbReference type="AlphaFoldDB" id="A0A7R7ENM1"/>
<dbReference type="Proteomes" id="UP000595897">
    <property type="component" value="Chromosome"/>
</dbReference>
<keyword evidence="3" id="KW-1185">Reference proteome</keyword>
<evidence type="ECO:0000256" key="1">
    <source>
        <dbReference type="SAM" id="Phobius"/>
    </source>
</evidence>
<gene>
    <name evidence="2" type="ORF">bsdtb5_32010</name>
</gene>
<dbReference type="RefSeq" id="WP_271712995.1">
    <property type="nucleotide sequence ID" value="NZ_AP024169.1"/>
</dbReference>
<dbReference type="KEGG" id="ahb:bsdtb5_32010"/>
<keyword evidence="1" id="KW-1133">Transmembrane helix</keyword>
<sequence length="331" mass="37962">MNKNAKKRVWFYILVGVFFPLAMFLVFFIWNKDTKKDKNNSTTVIEESENSSKIKKRTESKQDIAYEALVIKAYEYPSEFTMGDNLKGAIVQLAITYDDFDQNVVKSEEWKETFITKFIQNSRLSFDYLDQIADKNNGKISISELNYIQYSLTDIKVDFSSYVKDTVDSNDTASALNFGQITDYKYEVTDEGVRLTADLEVGWDGTDSTTKKELTVNLIKNKYSCFDGYSIKSLSSKTVESKIKPDNKEHIFYGSDMMEEENGVFPFEFSYSEDDMNYAHFVYVDLSKLPELADLVRKNSGSDFKVIYVLNGGETDTIEKVVPTDITLADK</sequence>
<name>A0A7R7ENM1_9FIRM</name>
<feature type="transmembrane region" description="Helical" evidence="1">
    <location>
        <begin position="9"/>
        <end position="30"/>
    </location>
</feature>
<evidence type="ECO:0000313" key="3">
    <source>
        <dbReference type="Proteomes" id="UP000595897"/>
    </source>
</evidence>
<protein>
    <submittedName>
        <fullName evidence="2">Uncharacterized protein</fullName>
    </submittedName>
</protein>
<keyword evidence="1" id="KW-0472">Membrane</keyword>
<reference evidence="2 3" key="1">
    <citation type="submission" date="2020-11" db="EMBL/GenBank/DDBJ databases">
        <title>Draft genome sequencing of a Lachnospiraceae strain isolated from anoxic soil subjected to BSD treatment.</title>
        <authorList>
            <person name="Uek A."/>
            <person name="Tonouchi A."/>
        </authorList>
    </citation>
    <scope>NUCLEOTIDE SEQUENCE [LARGE SCALE GENOMIC DNA]</scope>
    <source>
        <strain evidence="2 3">TB5</strain>
    </source>
</reference>